<feature type="region of interest" description="Disordered" evidence="1">
    <location>
        <begin position="297"/>
        <end position="324"/>
    </location>
</feature>
<feature type="compositionally biased region" description="Basic residues" evidence="1">
    <location>
        <begin position="104"/>
        <end position="115"/>
    </location>
</feature>
<accession>A0A8K0X7Z8</accession>
<feature type="compositionally biased region" description="Pro residues" evidence="1">
    <location>
        <begin position="72"/>
        <end position="83"/>
    </location>
</feature>
<feature type="compositionally biased region" description="Basic and acidic residues" evidence="1">
    <location>
        <begin position="133"/>
        <end position="255"/>
    </location>
</feature>
<proteinExistence type="predicted"/>
<comment type="caution">
    <text evidence="2">The sequence shown here is derived from an EMBL/GenBank/DDBJ whole genome shotgun (WGS) entry which is preliminary data.</text>
</comment>
<dbReference type="Proteomes" id="UP000813385">
    <property type="component" value="Unassembled WGS sequence"/>
</dbReference>
<feature type="region of interest" description="Disordered" evidence="1">
    <location>
        <begin position="1"/>
        <end position="255"/>
    </location>
</feature>
<keyword evidence="3" id="KW-1185">Reference proteome</keyword>
<gene>
    <name evidence="2" type="ORF">B0T11DRAFT_70921</name>
</gene>
<organism evidence="2 3">
    <name type="scientific">Plectosphaerella cucumerina</name>
    <dbReference type="NCBI Taxonomy" id="40658"/>
    <lineage>
        <taxon>Eukaryota</taxon>
        <taxon>Fungi</taxon>
        <taxon>Dikarya</taxon>
        <taxon>Ascomycota</taxon>
        <taxon>Pezizomycotina</taxon>
        <taxon>Sordariomycetes</taxon>
        <taxon>Hypocreomycetidae</taxon>
        <taxon>Glomerellales</taxon>
        <taxon>Plectosphaerellaceae</taxon>
        <taxon>Plectosphaerella</taxon>
    </lineage>
</organism>
<evidence type="ECO:0000313" key="3">
    <source>
        <dbReference type="Proteomes" id="UP000813385"/>
    </source>
</evidence>
<protein>
    <submittedName>
        <fullName evidence="2">Uncharacterized protein</fullName>
    </submittedName>
</protein>
<name>A0A8K0X7Z8_9PEZI</name>
<reference evidence="2" key="1">
    <citation type="journal article" date="2021" name="Nat. Commun.">
        <title>Genetic determinants of endophytism in the Arabidopsis root mycobiome.</title>
        <authorList>
            <person name="Mesny F."/>
            <person name="Miyauchi S."/>
            <person name="Thiergart T."/>
            <person name="Pickel B."/>
            <person name="Atanasova L."/>
            <person name="Karlsson M."/>
            <person name="Huettel B."/>
            <person name="Barry K.W."/>
            <person name="Haridas S."/>
            <person name="Chen C."/>
            <person name="Bauer D."/>
            <person name="Andreopoulos W."/>
            <person name="Pangilinan J."/>
            <person name="LaButti K."/>
            <person name="Riley R."/>
            <person name="Lipzen A."/>
            <person name="Clum A."/>
            <person name="Drula E."/>
            <person name="Henrissat B."/>
            <person name="Kohler A."/>
            <person name="Grigoriev I.V."/>
            <person name="Martin F.M."/>
            <person name="Hacquard S."/>
        </authorList>
    </citation>
    <scope>NUCLEOTIDE SEQUENCE</scope>
    <source>
        <strain evidence="2">MPI-CAGE-AT-0016</strain>
    </source>
</reference>
<feature type="compositionally biased region" description="Basic and acidic residues" evidence="1">
    <location>
        <begin position="116"/>
        <end position="127"/>
    </location>
</feature>
<dbReference type="AlphaFoldDB" id="A0A8K0X7Z8"/>
<evidence type="ECO:0000256" key="1">
    <source>
        <dbReference type="SAM" id="MobiDB-lite"/>
    </source>
</evidence>
<evidence type="ECO:0000313" key="2">
    <source>
        <dbReference type="EMBL" id="KAH7369134.1"/>
    </source>
</evidence>
<dbReference type="OrthoDB" id="5242628at2759"/>
<sequence length="430" mass="51961">MSGYSSDEDMNIRFTTSRRRASPPGPSYGYAEPARQQRPVQYYPVERPYLAPERTIIRARSRSRERYRYSPPASPPAPAPAPAPVIIHNQIYNDQSDDEDYRKKLQVVRPRRERSRSRGDSRERDTKNYMTREQYEIERARQQLEDMRLAQSRERDRERDRSREAREERERREDRERRQELERVIKHNRDDADLRMAKRELDEIKAREEREKEEARIRKEMELRRLEEERRQKEEKERRDKEAAAAVERYKQEEAERKIKEKKEKELAEKEFQRRLQEQLIHSGLDEKAIEAIIKKEKVPEPPKPKPQHQQPVPNQEIARPTYTRMSRKHLSIETLRTYHIDFDFDQDPEFILIKRWVPEAEQNTLWWHTREIRERRSTGGRLVVDVDSGRRKKKDKDDGFEWVRKKESGSRRRSKSPALLMYLAGAKPA</sequence>
<dbReference type="EMBL" id="JAGPXD010000002">
    <property type="protein sequence ID" value="KAH7369134.1"/>
    <property type="molecule type" value="Genomic_DNA"/>
</dbReference>